<feature type="domain" description="TIR" evidence="2">
    <location>
        <begin position="3"/>
        <end position="122"/>
    </location>
</feature>
<dbReference type="Proteomes" id="UP000191901">
    <property type="component" value="Chromosome"/>
</dbReference>
<dbReference type="Pfam" id="PF13676">
    <property type="entry name" value="TIR_2"/>
    <property type="match status" value="3"/>
</dbReference>
<reference evidence="3 4" key="1">
    <citation type="journal article" date="2016" name="Biochim. Biophys. Acta">
        <title>Characterization of red-shifted phycobilisomes isolated from the chlorophyll f-containing cyanobacterium Halomicronema hongdechloris.</title>
        <authorList>
            <person name="Li Y."/>
            <person name="Lin Y."/>
            <person name="Garvey C.J."/>
            <person name="Birch D."/>
            <person name="Corkery R.W."/>
            <person name="Loughlin P.C."/>
            <person name="Scheer H."/>
            <person name="Willows R.D."/>
            <person name="Chen M."/>
        </authorList>
    </citation>
    <scope>NUCLEOTIDE SEQUENCE [LARGE SCALE GENOMIC DNA]</scope>
    <source>
        <strain evidence="3 4">C2206</strain>
    </source>
</reference>
<keyword evidence="3" id="KW-0418">Kinase</keyword>
<dbReference type="PROSITE" id="PS50104">
    <property type="entry name" value="TIR"/>
    <property type="match status" value="3"/>
</dbReference>
<dbReference type="SUPFAM" id="SSF52200">
    <property type="entry name" value="Toll/Interleukin receptor TIR domain"/>
    <property type="match status" value="3"/>
</dbReference>
<evidence type="ECO:0000313" key="4">
    <source>
        <dbReference type="Proteomes" id="UP000191901"/>
    </source>
</evidence>
<keyword evidence="4" id="KW-1185">Reference proteome</keyword>
<dbReference type="InterPro" id="IPR035897">
    <property type="entry name" value="Toll_tir_struct_dom_sf"/>
</dbReference>
<dbReference type="KEGG" id="hhg:XM38_050250"/>
<feature type="transmembrane region" description="Helical" evidence="1">
    <location>
        <begin position="1029"/>
        <end position="1050"/>
    </location>
</feature>
<dbReference type="PANTHER" id="PTHR47508:SF1">
    <property type="entry name" value="NON-SPECIFIC SERINE_THREONINE PROTEIN KINASE"/>
    <property type="match status" value="1"/>
</dbReference>
<dbReference type="RefSeq" id="WP_088431318.1">
    <property type="nucleotide sequence ID" value="NZ_CP021983.2"/>
</dbReference>
<feature type="transmembrane region" description="Helical" evidence="1">
    <location>
        <begin position="975"/>
        <end position="997"/>
    </location>
</feature>
<gene>
    <name evidence="3" type="ORF">XM38_050250</name>
</gene>
<dbReference type="Gene3D" id="3.40.50.10140">
    <property type="entry name" value="Toll/interleukin-1 receptor homology (TIR) domain"/>
    <property type="match status" value="3"/>
</dbReference>
<dbReference type="InterPro" id="IPR000157">
    <property type="entry name" value="TIR_dom"/>
</dbReference>
<protein>
    <submittedName>
        <fullName evidence="3">Histidine kinase</fullName>
    </submittedName>
</protein>
<dbReference type="OrthoDB" id="444941at2"/>
<dbReference type="SMART" id="SM00255">
    <property type="entry name" value="TIR"/>
    <property type="match status" value="2"/>
</dbReference>
<dbReference type="GO" id="GO:0007165">
    <property type="term" value="P:signal transduction"/>
    <property type="evidence" value="ECO:0007669"/>
    <property type="project" value="InterPro"/>
</dbReference>
<dbReference type="AlphaFoldDB" id="A0A1Z3HUQ5"/>
<accession>A0A1Z3HUQ5</accession>
<keyword evidence="1" id="KW-0472">Membrane</keyword>
<organism evidence="3 4">
    <name type="scientific">Halomicronema hongdechloris C2206</name>
    <dbReference type="NCBI Taxonomy" id="1641165"/>
    <lineage>
        <taxon>Bacteria</taxon>
        <taxon>Bacillati</taxon>
        <taxon>Cyanobacteriota</taxon>
        <taxon>Cyanophyceae</taxon>
        <taxon>Nodosilineales</taxon>
        <taxon>Nodosilineaceae</taxon>
        <taxon>Halomicronema</taxon>
    </lineage>
</organism>
<dbReference type="PANTHER" id="PTHR47508">
    <property type="entry name" value="SAM DOMAIN-CONTAINING PROTEIN-RELATED"/>
    <property type="match status" value="1"/>
</dbReference>
<evidence type="ECO:0000256" key="1">
    <source>
        <dbReference type="SAM" id="Phobius"/>
    </source>
</evidence>
<dbReference type="EMBL" id="CP021983">
    <property type="protein sequence ID" value="ASC74051.1"/>
    <property type="molecule type" value="Genomic_DNA"/>
</dbReference>
<dbReference type="GO" id="GO:0016301">
    <property type="term" value="F:kinase activity"/>
    <property type="evidence" value="ECO:0007669"/>
    <property type="project" value="UniProtKB-KW"/>
</dbReference>
<dbReference type="STRING" id="1641165.XM38_01085"/>
<evidence type="ECO:0000313" key="3">
    <source>
        <dbReference type="EMBL" id="ASC74051.1"/>
    </source>
</evidence>
<dbReference type="Pfam" id="PF05226">
    <property type="entry name" value="CHASE2"/>
    <property type="match status" value="1"/>
</dbReference>
<feature type="transmembrane region" description="Helical" evidence="1">
    <location>
        <begin position="1004"/>
        <end position="1023"/>
    </location>
</feature>
<keyword evidence="1" id="KW-0812">Transmembrane</keyword>
<feature type="domain" description="TIR" evidence="2">
    <location>
        <begin position="234"/>
        <end position="361"/>
    </location>
</feature>
<dbReference type="InterPro" id="IPR007890">
    <property type="entry name" value="CHASE2"/>
</dbReference>
<dbReference type="SMART" id="SM01080">
    <property type="entry name" value="CHASE2"/>
    <property type="match status" value="1"/>
</dbReference>
<sequence>MNPIQDAFISYGRADSKQFVRKLSDRLLESGIEVWVDFEDIPLGVDYQKQIDDAIDKADNFIFVIAPHSINSAYCLLEVERALKHNKRIIPLLHVEQISYDTWKERNPEGTAADWDTFRSAGKHSSFPNMHPAISKINWVYCREGIDDFDQSFQGLLDIFQRSRDYVRQHTTLLSQALTWERNQRQIQYLLAGESLQQAEAWLKTRFREVQSPCWPTDLQCEFITESIKNANNYMTQAFLSHAEEDAAIAREVHLSLRRMGFTTWTSWSDIRTGVDFQAAIDLGIEAADNLIYLLSPASLRSHYCQYELNYALRLNKRIIPLLVRPVDLETVPEPLRVLQFIDLSDNTQPSDYWSDESDLIRALNREATYYDTHKRLLVQALKWQRQRQNPSILLRGYELRQAESWLTVAKQHPQHPPVSIQTDFIETSRQQPLDITIDVFISCSEKDLDFARRLNDTLQVQGESTWFEQSKWADNQEYRAQVRQGIENAENFILIVSPSSLTSTSCLEELDWAQTLCKRIVAVSYQPLAQLQIPTALAASLWVDFTAHDGDFLTNFGELYRMLKSNPEYVQAHTRLLVKALEWEQSGHDDSLLLRSRELTNASTWLQQAAQQTPPPTDRHRTYIQASQALPFRRIKLRSAALMGAMATVFVLAARLLGVLQGAELQAYDHLLRRQPNEAPDDRFLIVTVDENSGSLLRERLIAGDYAPTIGTIPDAALQETLRILAEHQPRLIGLDFYRDFPATPELANSLRSRDTIITLCKASYEGEGVPKSPEVPWERVGFSDLVSDTMTGPTYIRRHYIMQAPDPDFCNTPRSFSLLLASRYLKQEAAISRTDPLLPVGNTYEFRRDGLAFGETVISNLTLGRGPYYQDPDFFNGYQTLLNYRTGPNPDTGKARDPGQFAPRVSLADLLTNQVPRQWVEDRIVLIGYSDLADRNADYWQTPYGEVPGVILQGQMASQLISRVLDNRPLIRWWPLGAEVLWIAAWAMVGGLIFWRIVRSRRLIVAIVVSLGLLYGTAYILMVSSALWIPLVPPLITFLLTATGVAVLNHRLRNP</sequence>
<keyword evidence="3" id="KW-0808">Transferase</keyword>
<feature type="domain" description="TIR" evidence="2">
    <location>
        <begin position="436"/>
        <end position="582"/>
    </location>
</feature>
<keyword evidence="1" id="KW-1133">Transmembrane helix</keyword>
<proteinExistence type="predicted"/>
<evidence type="ECO:0000259" key="2">
    <source>
        <dbReference type="PROSITE" id="PS50104"/>
    </source>
</evidence>
<name>A0A1Z3HUQ5_9CYAN</name>